<reference evidence="2 3" key="1">
    <citation type="journal article" date="2010" name="J. Bacteriol.">
        <title>Comparative genomic characterization of Actinobacillus pleuropneumoniae.</title>
        <authorList>
            <person name="Xu Z."/>
            <person name="Chen X."/>
            <person name="Li L."/>
            <person name="Li T."/>
            <person name="Wang S."/>
            <person name="Chen H."/>
            <person name="Zhou R."/>
        </authorList>
    </citation>
    <scope>NUCLEOTIDE SEQUENCE [LARGE SCALE GENOMIC DNA]</scope>
    <source>
        <strain evidence="2 3">Femo</strain>
    </source>
</reference>
<gene>
    <name evidence="2" type="ORF">appser6_9970</name>
</gene>
<dbReference type="InterPro" id="IPR002629">
    <property type="entry name" value="Met_Synth_C/arc"/>
</dbReference>
<dbReference type="NCBIfam" id="NF005085">
    <property type="entry name" value="PRK06520.1"/>
    <property type="match status" value="1"/>
</dbReference>
<dbReference type="PANTHER" id="PTHR43844:SF1">
    <property type="entry name" value="METHIONINE SYNTHASE"/>
    <property type="match status" value="1"/>
</dbReference>
<comment type="caution">
    <text evidence="2">The sequence shown here is derived from an EMBL/GenBank/DDBJ whole genome shotgun (WGS) entry which is preliminary data.</text>
</comment>
<organism evidence="2 3">
    <name type="scientific">Actinobacillus pleuropneumoniae serovar 6 str. Femo</name>
    <dbReference type="NCBI Taxonomy" id="754256"/>
    <lineage>
        <taxon>Bacteria</taxon>
        <taxon>Pseudomonadati</taxon>
        <taxon>Pseudomonadota</taxon>
        <taxon>Gammaproteobacteria</taxon>
        <taxon>Pasteurellales</taxon>
        <taxon>Pasteurellaceae</taxon>
        <taxon>Actinobacillus</taxon>
    </lineage>
</organism>
<dbReference type="Proteomes" id="UP000005341">
    <property type="component" value="Unassembled WGS sequence"/>
</dbReference>
<sequence length="385" mass="43917">MITMSKLFPNATQRTSAPYRFDIVGSFLRTDPIKQARQQCSCGDISCADLTQVEDAEIAKLVEHQKAVGLHAVTDGEFRRTFWHMDFLAALDGIQEVDAEKFSVQFKHHSVRPKTIKIVDKVDFSESHPFVEHFRSLQKIAGETEVKFTIPSPSMLHLITNVRAEDYQPITRYENNNQQLLDDIADAYIKAMNVFYKLGCRNLQLDDTSWGEFCAEDKRAAYKARGLDLDQIAKDYVYMINKIVDAKPADDIAITMHICRGNFRSTWFSAGGYEPVAETLFGTCRIDGFFLEYDSDRSGDFKPLRFIKDQQVVLGLITSKDGELENRDEVIARIQEAAQYVDINQLCLSPQCGFASTEEGNILTEEQQWAKLNFIREISEEVWGK</sequence>
<name>A0A828Q4U8_ACTPL</name>
<protein>
    <submittedName>
        <fullName evidence="2">Methionine synthase II (Cobalamin-independent)</fullName>
    </submittedName>
</protein>
<dbReference type="GO" id="GO:0008270">
    <property type="term" value="F:zinc ion binding"/>
    <property type="evidence" value="ECO:0007669"/>
    <property type="project" value="InterPro"/>
</dbReference>
<dbReference type="GO" id="GO:0009086">
    <property type="term" value="P:methionine biosynthetic process"/>
    <property type="evidence" value="ECO:0007669"/>
    <property type="project" value="InterPro"/>
</dbReference>
<dbReference type="PANTHER" id="PTHR43844">
    <property type="entry name" value="METHIONINE SYNTHASE"/>
    <property type="match status" value="1"/>
</dbReference>
<dbReference type="CDD" id="cd03311">
    <property type="entry name" value="CIMS_C_terminal_like"/>
    <property type="match status" value="1"/>
</dbReference>
<feature type="domain" description="Cobalamin-independent methionine synthase MetE C-terminal/archaeal" evidence="1">
    <location>
        <begin position="24"/>
        <end position="358"/>
    </location>
</feature>
<evidence type="ECO:0000259" key="1">
    <source>
        <dbReference type="Pfam" id="PF01717"/>
    </source>
</evidence>
<accession>A0A828Q4U8</accession>
<dbReference type="Gene3D" id="3.20.20.210">
    <property type="match status" value="1"/>
</dbReference>
<dbReference type="RefSeq" id="WP_005607970.1">
    <property type="nucleotide sequence ID" value="NZ_ADOG01000012.1"/>
</dbReference>
<evidence type="ECO:0000313" key="3">
    <source>
        <dbReference type="Proteomes" id="UP000005341"/>
    </source>
</evidence>
<dbReference type="SUPFAM" id="SSF51726">
    <property type="entry name" value="UROD/MetE-like"/>
    <property type="match status" value="1"/>
</dbReference>
<dbReference type="GO" id="GO:0003871">
    <property type="term" value="F:5-methyltetrahydropteroyltriglutamate-homocysteine S-methyltransferase activity"/>
    <property type="evidence" value="ECO:0007669"/>
    <property type="project" value="InterPro"/>
</dbReference>
<dbReference type="EMBL" id="ADOG01000012">
    <property type="protein sequence ID" value="EFM92089.1"/>
    <property type="molecule type" value="Genomic_DNA"/>
</dbReference>
<evidence type="ECO:0000313" key="2">
    <source>
        <dbReference type="EMBL" id="EFM92089.1"/>
    </source>
</evidence>
<dbReference type="Pfam" id="PF01717">
    <property type="entry name" value="Meth_synt_2"/>
    <property type="match status" value="1"/>
</dbReference>
<dbReference type="AlphaFoldDB" id="A0A828Q4U8"/>
<dbReference type="InterPro" id="IPR038071">
    <property type="entry name" value="UROD/MetE-like_sf"/>
</dbReference>
<proteinExistence type="predicted"/>